<comment type="caution">
    <text evidence="16">The sequence shown here is derived from an EMBL/GenBank/DDBJ whole genome shotgun (WGS) entry which is preliminary data.</text>
</comment>
<evidence type="ECO:0000256" key="2">
    <source>
        <dbReference type="ARBA" id="ARBA00004170"/>
    </source>
</evidence>
<evidence type="ECO:0000256" key="13">
    <source>
        <dbReference type="ARBA" id="ARBA00023136"/>
    </source>
</evidence>
<evidence type="ECO:0000256" key="7">
    <source>
        <dbReference type="ARBA" id="ARBA00022667"/>
    </source>
</evidence>
<sequence>MAYAAVNSLMTTLGLLLMQTNSTRNRLHKKAEALNPQIQSLCEKVRSLQALLEALDNMNDVEGVEHCETKINVAAHDAEDRIESIVGEIYSKKEKSNGRAFKSLFDSLLQASESMDSESKELARCIMKKGRHHNKISLETLPQASSFKSISSEMKELKKHMKKGAYKRLLESLRQAFKCIGSKRKESMRHVKKDVQATSSFTRSFNLTEHSPPQLDNNVVGREIELDDMISQLRRTSSKETEVVAIVGMGGIGKTTFARRVYNDPIIEAHFVIRSWVTMSREYCIRKMLLELFHCIDESLAADFEKDCEISDGDLAAEFKKKLQRGRYLVVIDDIWSTNAWDDISQWFPDYKGSQILLTTRCGNVANYAAQGNSLHQMSPLSSTESWELFQDRILVKEQLSPEFAEIGKNIAYNCQGLPLTIVVVAGLLSKCNNALDRWKQVEQNVKSAMFEDSQQQCEKVLASSYHNLPRHLKACFLYFGVFPEDTEVQVKRLIELWVAEGFLKEAADTSLESVAEECLHELIDRNLVFISRYNFCGEVKTCKMHDLLHELCLREAQSENFLFVFPRSIHVCPKECHRTIVKSFCDFDGESSYPFDPKKIRTFIYSAEMFAKDLNIDKLFVSGILRMIRVMSLGNLTIGDLSYGRKTYPTRPSYFVHLRYLSVAIRNSSAFLLIPKLHNLQSLIVHIGFFRRSNLPIYLDIWTLPQLRSFHFVKIKRGPPFPLVMPAIQMERAVLEHLHTVTGVAPAWCTNEIFASMPNLKKLGIRFDELHEIRSPSFDLSCLLVVEGLEAVKIEFDVAYEPCSVRLLRPSTPRRFLRKNIFPPTLKKLTLVKSYFSWKDMDIVGTLPYLEALKLKNHACAGDEWKPAAGGFSLLKFLSLDCIRFTKWEATDENFPVLERLRISQCWELKKIPEEFAYISTLQVIELDECSIRLAESAQQIPQEQEECLGSQGTKVCVSRIRTMDNDDSDSDEELNEDQASELEEFGYYTCTKDLKG</sequence>
<proteinExistence type="inferred from homology"/>
<keyword evidence="8" id="KW-0677">Repeat</keyword>
<dbReference type="InterPro" id="IPR027417">
    <property type="entry name" value="P-loop_NTPase"/>
</dbReference>
<gene>
    <name evidence="16" type="ORF">HAX54_044027</name>
</gene>
<dbReference type="PANTHER" id="PTHR23155">
    <property type="entry name" value="DISEASE RESISTANCE PROTEIN RP"/>
    <property type="match status" value="1"/>
</dbReference>
<evidence type="ECO:0000256" key="1">
    <source>
        <dbReference type="ARBA" id="ARBA00002074"/>
    </source>
</evidence>
<dbReference type="Gene3D" id="3.80.10.10">
    <property type="entry name" value="Ribonuclease Inhibitor"/>
    <property type="match status" value="1"/>
</dbReference>
<protein>
    <submittedName>
        <fullName evidence="16">Uncharacterized protein</fullName>
    </submittedName>
</protein>
<evidence type="ECO:0000259" key="14">
    <source>
        <dbReference type="Pfam" id="PF00931"/>
    </source>
</evidence>
<dbReference type="SUPFAM" id="SSF52058">
    <property type="entry name" value="L domain-like"/>
    <property type="match status" value="1"/>
</dbReference>
<keyword evidence="17" id="KW-1185">Reference proteome</keyword>
<evidence type="ECO:0000256" key="12">
    <source>
        <dbReference type="ARBA" id="ARBA00023054"/>
    </source>
</evidence>
<evidence type="ECO:0000256" key="5">
    <source>
        <dbReference type="ARBA" id="ARBA00022490"/>
    </source>
</evidence>
<dbReference type="Proteomes" id="UP000823775">
    <property type="component" value="Unassembled WGS sequence"/>
</dbReference>
<keyword evidence="7" id="KW-0381">Hypersensitive response</keyword>
<dbReference type="Gene3D" id="3.40.50.300">
    <property type="entry name" value="P-loop containing nucleotide triphosphate hydrolases"/>
    <property type="match status" value="1"/>
</dbReference>
<evidence type="ECO:0000256" key="9">
    <source>
        <dbReference type="ARBA" id="ARBA00022741"/>
    </source>
</evidence>
<dbReference type="InterPro" id="IPR044974">
    <property type="entry name" value="Disease_R_plants"/>
</dbReference>
<evidence type="ECO:0000256" key="11">
    <source>
        <dbReference type="ARBA" id="ARBA00022840"/>
    </source>
</evidence>
<dbReference type="InterPro" id="IPR002182">
    <property type="entry name" value="NB-ARC"/>
</dbReference>
<keyword evidence="11" id="KW-0067">ATP-binding</keyword>
<dbReference type="Pfam" id="PF23559">
    <property type="entry name" value="WHD_DRP"/>
    <property type="match status" value="1"/>
</dbReference>
<evidence type="ECO:0000256" key="10">
    <source>
        <dbReference type="ARBA" id="ARBA00022821"/>
    </source>
</evidence>
<evidence type="ECO:0000256" key="8">
    <source>
        <dbReference type="ARBA" id="ARBA00022737"/>
    </source>
</evidence>
<keyword evidence="6" id="KW-0433">Leucine-rich repeat</keyword>
<dbReference type="PANTHER" id="PTHR23155:SF1152">
    <property type="entry name" value="AAA+ ATPASE DOMAIN-CONTAINING PROTEIN"/>
    <property type="match status" value="1"/>
</dbReference>
<reference evidence="16 17" key="1">
    <citation type="journal article" date="2021" name="BMC Genomics">
        <title>Datura genome reveals duplications of psychoactive alkaloid biosynthetic genes and high mutation rate following tissue culture.</title>
        <authorList>
            <person name="Rajewski A."/>
            <person name="Carter-House D."/>
            <person name="Stajich J."/>
            <person name="Litt A."/>
        </authorList>
    </citation>
    <scope>NUCLEOTIDE SEQUENCE [LARGE SCALE GENOMIC DNA]</scope>
    <source>
        <strain evidence="16">AR-01</strain>
    </source>
</reference>
<dbReference type="EMBL" id="JACEIK010006668">
    <property type="protein sequence ID" value="MCE2056087.1"/>
    <property type="molecule type" value="Genomic_DNA"/>
</dbReference>
<evidence type="ECO:0000313" key="17">
    <source>
        <dbReference type="Proteomes" id="UP000823775"/>
    </source>
</evidence>
<dbReference type="Gene3D" id="1.20.5.4130">
    <property type="match status" value="1"/>
</dbReference>
<evidence type="ECO:0000256" key="3">
    <source>
        <dbReference type="ARBA" id="ARBA00004496"/>
    </source>
</evidence>
<dbReference type="Gene3D" id="1.10.8.430">
    <property type="entry name" value="Helical domain of apoptotic protease-activating factors"/>
    <property type="match status" value="1"/>
</dbReference>
<evidence type="ECO:0000256" key="6">
    <source>
        <dbReference type="ARBA" id="ARBA00022614"/>
    </source>
</evidence>
<keyword evidence="9" id="KW-0547">Nucleotide-binding</keyword>
<dbReference type="SUPFAM" id="SSF52540">
    <property type="entry name" value="P-loop containing nucleoside triphosphate hydrolases"/>
    <property type="match status" value="1"/>
</dbReference>
<feature type="domain" description="Disease resistance protein winged helix" evidence="15">
    <location>
        <begin position="482"/>
        <end position="553"/>
    </location>
</feature>
<name>A0ABS8W5E1_DATST</name>
<evidence type="ECO:0000256" key="4">
    <source>
        <dbReference type="ARBA" id="ARBA00008894"/>
    </source>
</evidence>
<keyword evidence="5" id="KW-0963">Cytoplasm</keyword>
<keyword evidence="12" id="KW-0175">Coiled coil</keyword>
<comment type="function">
    <text evidence="1">Confers resistance to late blight (Phytophthora infestans) races carrying the avirulence gene Avr1. Resistance proteins guard the plant against pathogens that contain an appropriate avirulence protein via an indirect interaction with this avirulence protein. That triggers a defense system including the hypersensitive response, which restricts the pathogen growth.</text>
</comment>
<comment type="similarity">
    <text evidence="4">Belongs to the disease resistance NB-LRR family.</text>
</comment>
<evidence type="ECO:0000259" key="15">
    <source>
        <dbReference type="Pfam" id="PF23559"/>
    </source>
</evidence>
<dbReference type="InterPro" id="IPR032675">
    <property type="entry name" value="LRR_dom_sf"/>
</dbReference>
<keyword evidence="13" id="KW-0472">Membrane</keyword>
<keyword evidence="10" id="KW-0611">Plant defense</keyword>
<comment type="subcellular location">
    <subcellularLocation>
        <location evidence="3">Cytoplasm</location>
    </subcellularLocation>
    <subcellularLocation>
        <location evidence="2">Membrane</location>
        <topology evidence="2">Peripheral membrane protein</topology>
    </subcellularLocation>
</comment>
<dbReference type="Gene3D" id="1.10.10.10">
    <property type="entry name" value="Winged helix-like DNA-binding domain superfamily/Winged helix DNA-binding domain"/>
    <property type="match status" value="1"/>
</dbReference>
<dbReference type="InterPro" id="IPR058922">
    <property type="entry name" value="WHD_DRP"/>
</dbReference>
<dbReference type="Pfam" id="PF00931">
    <property type="entry name" value="NB-ARC"/>
    <property type="match status" value="1"/>
</dbReference>
<dbReference type="PRINTS" id="PR00364">
    <property type="entry name" value="DISEASERSIST"/>
</dbReference>
<organism evidence="16 17">
    <name type="scientific">Datura stramonium</name>
    <name type="common">Jimsonweed</name>
    <name type="synonym">Common thornapple</name>
    <dbReference type="NCBI Taxonomy" id="4076"/>
    <lineage>
        <taxon>Eukaryota</taxon>
        <taxon>Viridiplantae</taxon>
        <taxon>Streptophyta</taxon>
        <taxon>Embryophyta</taxon>
        <taxon>Tracheophyta</taxon>
        <taxon>Spermatophyta</taxon>
        <taxon>Magnoliopsida</taxon>
        <taxon>eudicotyledons</taxon>
        <taxon>Gunneridae</taxon>
        <taxon>Pentapetalae</taxon>
        <taxon>asterids</taxon>
        <taxon>lamiids</taxon>
        <taxon>Solanales</taxon>
        <taxon>Solanaceae</taxon>
        <taxon>Solanoideae</taxon>
        <taxon>Datureae</taxon>
        <taxon>Datura</taxon>
    </lineage>
</organism>
<feature type="domain" description="NB-ARC" evidence="14">
    <location>
        <begin position="226"/>
        <end position="394"/>
    </location>
</feature>
<dbReference type="InterPro" id="IPR042197">
    <property type="entry name" value="Apaf_helical"/>
</dbReference>
<accession>A0ABS8W5E1</accession>
<dbReference type="InterPro" id="IPR036388">
    <property type="entry name" value="WH-like_DNA-bd_sf"/>
</dbReference>
<evidence type="ECO:0000313" key="16">
    <source>
        <dbReference type="EMBL" id="MCE2056087.1"/>
    </source>
</evidence>